<keyword evidence="1" id="KW-1133">Transmembrane helix</keyword>
<dbReference type="STRING" id="1798381.A2721_01930"/>
<dbReference type="EMBL" id="MFJK01000009">
    <property type="protein sequence ID" value="OGG19156.1"/>
    <property type="molecule type" value="Genomic_DNA"/>
</dbReference>
<proteinExistence type="predicted"/>
<comment type="caution">
    <text evidence="2">The sequence shown here is derived from an EMBL/GenBank/DDBJ whole genome shotgun (WGS) entry which is preliminary data.</text>
</comment>
<sequence length="384" mass="44221">MRTKVIALVFMLLISLFLRTYRLNELAKFNYDEARDAIIERQILQGNLTLLGPETKVGGTTIYFGPLPFYLMAGALKISNFDPLGPYYWTAILGALSVLLVYLLSKSLIATAFIAVFPIAVIFSRWAWNPNTIPLFAAAFLFSVVKKRFFFTGLFLGLVFQLHFTSIALFFVMMAFIAKMGQIKNPKIWLNILVGFALGIAPMIAFDLRHDFLYFRNAASLLDADRSYRSLNWHYFLWALPILAYWLRTWPKRISAGIVGLSLIVTLYYLLTAQPVPQRHPQTIKQISTIIAQDQRNTSLNFNVSSFVDPDARATAYRYFLDVERVYPLGIGEYGVSDHLYVVTFERPEKVLYNQTYEISSFAPKRVSKTWHYKNINIYRLERN</sequence>
<feature type="transmembrane region" description="Helical" evidence="1">
    <location>
        <begin position="231"/>
        <end position="247"/>
    </location>
</feature>
<feature type="transmembrane region" description="Helical" evidence="1">
    <location>
        <begin position="148"/>
        <end position="176"/>
    </location>
</feature>
<gene>
    <name evidence="2" type="ORF">A2721_01930</name>
</gene>
<accession>A0A1F6A3G4</accession>
<feature type="transmembrane region" description="Helical" evidence="1">
    <location>
        <begin position="109"/>
        <end position="128"/>
    </location>
</feature>
<name>A0A1F6A3G4_9BACT</name>
<organism evidence="2 3">
    <name type="scientific">Candidatus Gottesmanbacteria bacterium RIFCSPHIGHO2_01_FULL_47_48</name>
    <dbReference type="NCBI Taxonomy" id="1798381"/>
    <lineage>
        <taxon>Bacteria</taxon>
        <taxon>Candidatus Gottesmaniibacteriota</taxon>
    </lineage>
</organism>
<dbReference type="AlphaFoldDB" id="A0A1F6A3G4"/>
<keyword evidence="1" id="KW-0812">Transmembrane</keyword>
<feature type="transmembrane region" description="Helical" evidence="1">
    <location>
        <begin position="188"/>
        <end position="206"/>
    </location>
</feature>
<evidence type="ECO:0000313" key="2">
    <source>
        <dbReference type="EMBL" id="OGG19156.1"/>
    </source>
</evidence>
<evidence type="ECO:0000256" key="1">
    <source>
        <dbReference type="SAM" id="Phobius"/>
    </source>
</evidence>
<evidence type="ECO:0000313" key="3">
    <source>
        <dbReference type="Proteomes" id="UP000177871"/>
    </source>
</evidence>
<feature type="transmembrane region" description="Helical" evidence="1">
    <location>
        <begin position="254"/>
        <end position="271"/>
    </location>
</feature>
<feature type="transmembrane region" description="Helical" evidence="1">
    <location>
        <begin position="86"/>
        <end position="104"/>
    </location>
</feature>
<dbReference type="Proteomes" id="UP000177871">
    <property type="component" value="Unassembled WGS sequence"/>
</dbReference>
<protein>
    <recommendedName>
        <fullName evidence="4">Glycosyltransferase RgtA/B/C/D-like domain-containing protein</fullName>
    </recommendedName>
</protein>
<evidence type="ECO:0008006" key="4">
    <source>
        <dbReference type="Google" id="ProtNLM"/>
    </source>
</evidence>
<reference evidence="2 3" key="1">
    <citation type="journal article" date="2016" name="Nat. Commun.">
        <title>Thousands of microbial genomes shed light on interconnected biogeochemical processes in an aquifer system.</title>
        <authorList>
            <person name="Anantharaman K."/>
            <person name="Brown C.T."/>
            <person name="Hug L.A."/>
            <person name="Sharon I."/>
            <person name="Castelle C.J."/>
            <person name="Probst A.J."/>
            <person name="Thomas B.C."/>
            <person name="Singh A."/>
            <person name="Wilkins M.J."/>
            <person name="Karaoz U."/>
            <person name="Brodie E.L."/>
            <person name="Williams K.H."/>
            <person name="Hubbard S.S."/>
            <person name="Banfield J.F."/>
        </authorList>
    </citation>
    <scope>NUCLEOTIDE SEQUENCE [LARGE SCALE GENOMIC DNA]</scope>
</reference>
<keyword evidence="1" id="KW-0472">Membrane</keyword>